<keyword evidence="2" id="KW-0812">Transmembrane</keyword>
<keyword evidence="4" id="KW-1185">Reference proteome</keyword>
<protein>
    <submittedName>
        <fullName evidence="3">Uncharacterized protein</fullName>
    </submittedName>
</protein>
<accession>A0A066ZC59</accession>
<reference evidence="3 4" key="1">
    <citation type="submission" date="2014-05" db="EMBL/GenBank/DDBJ databases">
        <title>Draft Genome Sequence of Kitasatospora cheerisanensis KCTC 2395.</title>
        <authorList>
            <person name="Nam D.H."/>
        </authorList>
    </citation>
    <scope>NUCLEOTIDE SEQUENCE [LARGE SCALE GENOMIC DNA]</scope>
    <source>
        <strain evidence="3 4">KCTC 2395</strain>
    </source>
</reference>
<feature type="transmembrane region" description="Helical" evidence="2">
    <location>
        <begin position="38"/>
        <end position="62"/>
    </location>
</feature>
<dbReference type="Proteomes" id="UP000027178">
    <property type="component" value="Unassembled WGS sequence"/>
</dbReference>
<dbReference type="eggNOG" id="ENOG5032HC2">
    <property type="taxonomic scope" value="Bacteria"/>
</dbReference>
<dbReference type="EMBL" id="JNBY01000020">
    <property type="protein sequence ID" value="KDN87690.1"/>
    <property type="molecule type" value="Genomic_DNA"/>
</dbReference>
<feature type="compositionally biased region" description="Low complexity" evidence="1">
    <location>
        <begin position="109"/>
        <end position="121"/>
    </location>
</feature>
<feature type="compositionally biased region" description="Low complexity" evidence="1">
    <location>
        <begin position="89"/>
        <end position="100"/>
    </location>
</feature>
<keyword evidence="2" id="KW-0472">Membrane</keyword>
<proteinExistence type="predicted"/>
<feature type="region of interest" description="Disordered" evidence="1">
    <location>
        <begin position="73"/>
        <end position="139"/>
    </location>
</feature>
<dbReference type="HOGENOM" id="CLU_1146002_0_0_11"/>
<evidence type="ECO:0000313" key="4">
    <source>
        <dbReference type="Proteomes" id="UP000027178"/>
    </source>
</evidence>
<evidence type="ECO:0000313" key="3">
    <source>
        <dbReference type="EMBL" id="KDN87690.1"/>
    </source>
</evidence>
<dbReference type="AlphaFoldDB" id="A0A066ZC59"/>
<evidence type="ECO:0000256" key="1">
    <source>
        <dbReference type="SAM" id="MobiDB-lite"/>
    </source>
</evidence>
<name>A0A066ZC59_9ACTN</name>
<gene>
    <name evidence="3" type="ORF">KCH_05450</name>
</gene>
<comment type="caution">
    <text evidence="3">The sequence shown here is derived from an EMBL/GenBank/DDBJ whole genome shotgun (WGS) entry which is preliminary data.</text>
</comment>
<keyword evidence="2" id="KW-1133">Transmembrane helix</keyword>
<sequence>MVFGVACCFLGAVIGVGGFLDAAGVIGPGSPPLRSTALAVVLLVLIVGVTVTTWTALAIVWFNRPRFLVPPHLRDEPGTLSNRRRNPSARQDAGGAAADRTPLRGRPVAGSTTASRAAGSGDVNDRASGAGTLRVTRDPTPVRDKFRAYTLLVDDSPVATIRRGASVSVELAPGPHTVRLKIDWCASPEAVVTVAAGTEHRLECGPRTGAAGHASLITAERDTYLWLRPAGDQVPSGGSFER</sequence>
<evidence type="ECO:0000256" key="2">
    <source>
        <dbReference type="SAM" id="Phobius"/>
    </source>
</evidence>
<organism evidence="3 4">
    <name type="scientific">Kitasatospora cheerisanensis KCTC 2395</name>
    <dbReference type="NCBI Taxonomy" id="1348663"/>
    <lineage>
        <taxon>Bacteria</taxon>
        <taxon>Bacillati</taxon>
        <taxon>Actinomycetota</taxon>
        <taxon>Actinomycetes</taxon>
        <taxon>Kitasatosporales</taxon>
        <taxon>Streptomycetaceae</taxon>
        <taxon>Kitasatospora</taxon>
    </lineage>
</organism>